<keyword evidence="8" id="KW-1185">Reference proteome</keyword>
<sequence>MSYTEFRITVEPYSSDTVDIIIAQLSELGFESFMEAEPELLAYIQTNRLKDLPSNFFALIILPNDAQIEVKRQEILDKNWNEVWESNFEPIIVDNRCLVRASFHHDTPNVDYEIVIDPKMAFGTGHHQTTSLMISALLNSQVDGLSVLDMGCGTGVLAILAEMRGAKSVVAIDNDEWAYRNTLENIKLNGCERIKAFLGDANLLKEYKFDIILANINLNILIADLSKYANSLKDYGKIFMSGILKDDVDTLEMEASKNGLSPIDVQFKDGWAMVSFKK</sequence>
<dbReference type="GO" id="GO:0005840">
    <property type="term" value="C:ribosome"/>
    <property type="evidence" value="ECO:0007669"/>
    <property type="project" value="UniProtKB-KW"/>
</dbReference>
<keyword evidence="4 6" id="KW-0808">Transferase</keyword>
<gene>
    <name evidence="6" type="primary">prmA</name>
    <name evidence="7" type="ORF">FHG85_09090</name>
</gene>
<keyword evidence="5 6" id="KW-0949">S-adenosyl-L-methionine</keyword>
<comment type="function">
    <text evidence="6">Methylates ribosomal protein L11.</text>
</comment>
<proteinExistence type="inferred from homology"/>
<dbReference type="InterPro" id="IPR029063">
    <property type="entry name" value="SAM-dependent_MTases_sf"/>
</dbReference>
<comment type="catalytic activity">
    <reaction evidence="6">
        <text>L-lysyl-[protein] + 3 S-adenosyl-L-methionine = N(6),N(6),N(6)-trimethyl-L-lysyl-[protein] + 3 S-adenosyl-L-homocysteine + 3 H(+)</text>
        <dbReference type="Rhea" id="RHEA:54192"/>
        <dbReference type="Rhea" id="RHEA-COMP:9752"/>
        <dbReference type="Rhea" id="RHEA-COMP:13826"/>
        <dbReference type="ChEBI" id="CHEBI:15378"/>
        <dbReference type="ChEBI" id="CHEBI:29969"/>
        <dbReference type="ChEBI" id="CHEBI:57856"/>
        <dbReference type="ChEBI" id="CHEBI:59789"/>
        <dbReference type="ChEBI" id="CHEBI:61961"/>
    </reaction>
</comment>
<protein>
    <recommendedName>
        <fullName evidence="6">Ribosomal protein L11 methyltransferase</fullName>
        <shortName evidence="6">L11 Mtase</shortName>
        <ecNumber evidence="6">2.1.1.-</ecNumber>
    </recommendedName>
</protein>
<dbReference type="GO" id="GO:0032259">
    <property type="term" value="P:methylation"/>
    <property type="evidence" value="ECO:0007669"/>
    <property type="project" value="UniProtKB-KW"/>
</dbReference>
<dbReference type="CDD" id="cd02440">
    <property type="entry name" value="AdoMet_MTases"/>
    <property type="match status" value="1"/>
</dbReference>
<comment type="similarity">
    <text evidence="1 6">Belongs to the methyltransferase superfamily. PrmA family.</text>
</comment>
<evidence type="ECO:0000313" key="7">
    <source>
        <dbReference type="EMBL" id="QKG80412.1"/>
    </source>
</evidence>
<keyword evidence="2 6" id="KW-0963">Cytoplasm</keyword>
<evidence type="ECO:0000256" key="1">
    <source>
        <dbReference type="ARBA" id="ARBA00009741"/>
    </source>
</evidence>
<organism evidence="7 8">
    <name type="scientific">Tenuifilum thalassicum</name>
    <dbReference type="NCBI Taxonomy" id="2590900"/>
    <lineage>
        <taxon>Bacteria</taxon>
        <taxon>Pseudomonadati</taxon>
        <taxon>Bacteroidota</taxon>
        <taxon>Bacteroidia</taxon>
        <taxon>Bacteroidales</taxon>
        <taxon>Tenuifilaceae</taxon>
        <taxon>Tenuifilum</taxon>
    </lineage>
</organism>
<dbReference type="GO" id="GO:0005737">
    <property type="term" value="C:cytoplasm"/>
    <property type="evidence" value="ECO:0007669"/>
    <property type="project" value="UniProtKB-SubCell"/>
</dbReference>
<dbReference type="InterPro" id="IPR004498">
    <property type="entry name" value="Ribosomal_PrmA_MeTrfase"/>
</dbReference>
<dbReference type="RefSeq" id="WP_173075107.1">
    <property type="nucleotide sequence ID" value="NZ_CP041345.1"/>
</dbReference>
<feature type="binding site" evidence="6">
    <location>
        <position position="151"/>
    </location>
    <ligand>
        <name>S-adenosyl-L-methionine</name>
        <dbReference type="ChEBI" id="CHEBI:59789"/>
    </ligand>
</feature>
<dbReference type="PANTHER" id="PTHR43648">
    <property type="entry name" value="ELECTRON TRANSFER FLAVOPROTEIN BETA SUBUNIT LYSINE METHYLTRANSFERASE"/>
    <property type="match status" value="1"/>
</dbReference>
<keyword evidence="7" id="KW-0689">Ribosomal protein</keyword>
<keyword evidence="7" id="KW-0687">Ribonucleoprotein</keyword>
<keyword evidence="3 6" id="KW-0489">Methyltransferase</keyword>
<comment type="subcellular location">
    <subcellularLocation>
        <location evidence="6">Cytoplasm</location>
    </subcellularLocation>
</comment>
<dbReference type="EC" id="2.1.1.-" evidence="6"/>
<evidence type="ECO:0000256" key="6">
    <source>
        <dbReference type="HAMAP-Rule" id="MF_00735"/>
    </source>
</evidence>
<dbReference type="EMBL" id="CP041345">
    <property type="protein sequence ID" value="QKG80412.1"/>
    <property type="molecule type" value="Genomic_DNA"/>
</dbReference>
<evidence type="ECO:0000256" key="5">
    <source>
        <dbReference type="ARBA" id="ARBA00022691"/>
    </source>
</evidence>
<dbReference type="InterPro" id="IPR050078">
    <property type="entry name" value="Ribosomal_L11_MeTrfase_PrmA"/>
</dbReference>
<dbReference type="KEGG" id="ttz:FHG85_09090"/>
<dbReference type="Proteomes" id="UP000500961">
    <property type="component" value="Chromosome"/>
</dbReference>
<dbReference type="NCBIfam" id="NF001785">
    <property type="entry name" value="PRK00517.2-2"/>
    <property type="match status" value="1"/>
</dbReference>
<dbReference type="Gene3D" id="3.40.50.150">
    <property type="entry name" value="Vaccinia Virus protein VP39"/>
    <property type="match status" value="1"/>
</dbReference>
<name>A0A7D3XEN6_9BACT</name>
<accession>A0A7D3XEN6</accession>
<evidence type="ECO:0000256" key="3">
    <source>
        <dbReference type="ARBA" id="ARBA00022603"/>
    </source>
</evidence>
<dbReference type="AlphaFoldDB" id="A0A7D3XEN6"/>
<dbReference type="SUPFAM" id="SSF53335">
    <property type="entry name" value="S-adenosyl-L-methionine-dependent methyltransferases"/>
    <property type="match status" value="1"/>
</dbReference>
<feature type="binding site" evidence="6">
    <location>
        <position position="130"/>
    </location>
    <ligand>
        <name>S-adenosyl-L-methionine</name>
        <dbReference type="ChEBI" id="CHEBI:59789"/>
    </ligand>
</feature>
<evidence type="ECO:0000256" key="2">
    <source>
        <dbReference type="ARBA" id="ARBA00022490"/>
    </source>
</evidence>
<evidence type="ECO:0000256" key="4">
    <source>
        <dbReference type="ARBA" id="ARBA00022679"/>
    </source>
</evidence>
<feature type="binding site" evidence="6">
    <location>
        <position position="215"/>
    </location>
    <ligand>
        <name>S-adenosyl-L-methionine</name>
        <dbReference type="ChEBI" id="CHEBI:59789"/>
    </ligand>
</feature>
<dbReference type="PANTHER" id="PTHR43648:SF1">
    <property type="entry name" value="ELECTRON TRANSFER FLAVOPROTEIN BETA SUBUNIT LYSINE METHYLTRANSFERASE"/>
    <property type="match status" value="1"/>
</dbReference>
<dbReference type="HAMAP" id="MF_00735">
    <property type="entry name" value="Methyltr_PrmA"/>
    <property type="match status" value="1"/>
</dbReference>
<feature type="binding site" evidence="6">
    <location>
        <position position="173"/>
    </location>
    <ligand>
        <name>S-adenosyl-L-methionine</name>
        <dbReference type="ChEBI" id="CHEBI:59789"/>
    </ligand>
</feature>
<evidence type="ECO:0000313" key="8">
    <source>
        <dbReference type="Proteomes" id="UP000500961"/>
    </source>
</evidence>
<dbReference type="GO" id="GO:0008276">
    <property type="term" value="F:protein methyltransferase activity"/>
    <property type="evidence" value="ECO:0007669"/>
    <property type="project" value="UniProtKB-UniRule"/>
</dbReference>
<dbReference type="Pfam" id="PF06325">
    <property type="entry name" value="PrmA"/>
    <property type="match status" value="1"/>
</dbReference>
<reference evidence="7 8" key="1">
    <citation type="submission" date="2019-07" db="EMBL/GenBank/DDBJ databases">
        <title>Thalassofilum flectens gen. nov., sp. nov., a novel moderate thermophilic anaerobe from a shallow sea hot spring in Kunashir Island (Russia), representing a new family in the order Bacteroidales, and proposal of Thalassofilacea fam. nov.</title>
        <authorList>
            <person name="Kochetkova T.V."/>
            <person name="Podosokorskaya O.A."/>
            <person name="Novikov A."/>
            <person name="Elcheninov A.G."/>
            <person name="Toshchakov S.V."/>
            <person name="Kublanov I.V."/>
        </authorList>
    </citation>
    <scope>NUCLEOTIDE SEQUENCE [LARGE SCALE GENOMIC DNA]</scope>
    <source>
        <strain evidence="7 8">38-H</strain>
    </source>
</reference>